<dbReference type="AlphaFoldDB" id="A0A392U9E9"/>
<keyword evidence="3" id="KW-1185">Reference proteome</keyword>
<sequence>MRRRKSKKGAMKAAMQSGLEKGSHGVQQFIPSSDEDISVVPDSTDGLQPEVASMGVGPVP</sequence>
<evidence type="ECO:0000256" key="1">
    <source>
        <dbReference type="SAM" id="MobiDB-lite"/>
    </source>
</evidence>
<comment type="caution">
    <text evidence="2">The sequence shown here is derived from an EMBL/GenBank/DDBJ whole genome shotgun (WGS) entry which is preliminary data.</text>
</comment>
<accession>A0A392U9E9</accession>
<protein>
    <submittedName>
        <fullName evidence="2">Uncharacterized protein</fullName>
    </submittedName>
</protein>
<name>A0A392U9E9_9FABA</name>
<feature type="non-terminal residue" evidence="2">
    <location>
        <position position="60"/>
    </location>
</feature>
<reference evidence="2 3" key="1">
    <citation type="journal article" date="2018" name="Front. Plant Sci.">
        <title>Red Clover (Trifolium pratense) and Zigzag Clover (T. medium) - A Picture of Genomic Similarities and Differences.</title>
        <authorList>
            <person name="Dluhosova J."/>
            <person name="Istvanek J."/>
            <person name="Nedelnik J."/>
            <person name="Repkova J."/>
        </authorList>
    </citation>
    <scope>NUCLEOTIDE SEQUENCE [LARGE SCALE GENOMIC DNA]</scope>
    <source>
        <strain evidence="3">cv. 10/8</strain>
        <tissue evidence="2">Leaf</tissue>
    </source>
</reference>
<evidence type="ECO:0000313" key="3">
    <source>
        <dbReference type="Proteomes" id="UP000265520"/>
    </source>
</evidence>
<organism evidence="2 3">
    <name type="scientific">Trifolium medium</name>
    <dbReference type="NCBI Taxonomy" id="97028"/>
    <lineage>
        <taxon>Eukaryota</taxon>
        <taxon>Viridiplantae</taxon>
        <taxon>Streptophyta</taxon>
        <taxon>Embryophyta</taxon>
        <taxon>Tracheophyta</taxon>
        <taxon>Spermatophyta</taxon>
        <taxon>Magnoliopsida</taxon>
        <taxon>eudicotyledons</taxon>
        <taxon>Gunneridae</taxon>
        <taxon>Pentapetalae</taxon>
        <taxon>rosids</taxon>
        <taxon>fabids</taxon>
        <taxon>Fabales</taxon>
        <taxon>Fabaceae</taxon>
        <taxon>Papilionoideae</taxon>
        <taxon>50 kb inversion clade</taxon>
        <taxon>NPAAA clade</taxon>
        <taxon>Hologalegina</taxon>
        <taxon>IRL clade</taxon>
        <taxon>Trifolieae</taxon>
        <taxon>Trifolium</taxon>
    </lineage>
</organism>
<dbReference type="Proteomes" id="UP000265520">
    <property type="component" value="Unassembled WGS sequence"/>
</dbReference>
<evidence type="ECO:0000313" key="2">
    <source>
        <dbReference type="EMBL" id="MCI70133.1"/>
    </source>
</evidence>
<dbReference type="EMBL" id="LXQA010769421">
    <property type="protein sequence ID" value="MCI70133.1"/>
    <property type="molecule type" value="Genomic_DNA"/>
</dbReference>
<feature type="compositionally biased region" description="Basic residues" evidence="1">
    <location>
        <begin position="1"/>
        <end position="10"/>
    </location>
</feature>
<proteinExistence type="predicted"/>
<feature type="region of interest" description="Disordered" evidence="1">
    <location>
        <begin position="1"/>
        <end position="60"/>
    </location>
</feature>